<evidence type="ECO:0000256" key="2">
    <source>
        <dbReference type="ARBA" id="ARBA00009045"/>
    </source>
</evidence>
<evidence type="ECO:0000256" key="4">
    <source>
        <dbReference type="ARBA" id="ARBA00022737"/>
    </source>
</evidence>
<dbReference type="Pfam" id="PF00432">
    <property type="entry name" value="Prenyltrans"/>
    <property type="match status" value="1"/>
</dbReference>
<feature type="domain" description="Peptidase S54 rhomboid" evidence="10">
    <location>
        <begin position="244"/>
        <end position="390"/>
    </location>
</feature>
<dbReference type="Gene3D" id="1.20.1540.10">
    <property type="entry name" value="Rhomboid-like"/>
    <property type="match status" value="1"/>
</dbReference>
<dbReference type="InterPro" id="IPR008930">
    <property type="entry name" value="Terpenoid_cyclase/PrenylTrfase"/>
</dbReference>
<keyword evidence="3 8" id="KW-0812">Transmembrane</keyword>
<comment type="subcellular location">
    <subcellularLocation>
        <location evidence="1">Membrane</location>
        <topology evidence="1">Multi-pass membrane protein</topology>
    </subcellularLocation>
</comment>
<evidence type="ECO:0000256" key="7">
    <source>
        <dbReference type="ARBA" id="ARBA00023136"/>
    </source>
</evidence>
<dbReference type="InterPro" id="IPR001330">
    <property type="entry name" value="Prenyltrans"/>
</dbReference>
<dbReference type="SUPFAM" id="SSF144091">
    <property type="entry name" value="Rhomboid-like"/>
    <property type="match status" value="1"/>
</dbReference>
<feature type="transmembrane region" description="Helical" evidence="8">
    <location>
        <begin position="346"/>
        <end position="368"/>
    </location>
</feature>
<sequence length="584" mass="65584">MRQSCFHSSYRWLGHLSPTTRTIANSQSQMRMFKQADHVVFQIRPSNFENLRDSTRKFSSTSRMLAQLGRIDVKKMPITDHDSNFALNEDILQETRNTDSASNRKPTVWKPFAFFLGVSMLGFGLAVDQTNRDTAQKIDYIRTHQGTFPGWFSKTFTGIASYLDPSDAQLQQLRKLDKLNFIKEYGLNNLFPHHLLTWYINLGEGKQICCILALINLQIFALWQMPRFFKYMTQRFTHFPLSGKSYTLITSTFSHSSALHFGFNMLALYSIGSTAHDFLTHRLRASRDVDPVRIPESTPTYHFLAFYVFAGLAASFGSHAYSLLIRAPRLLKWRQGLSKSSTPPSPILPSLGASGAIYGCLTMTALAFPEAHVSLIFLPWVPLKIGNAVFGAMPRRALVPIPSDDVRTSTSSSQASTETDISKCLLPWIDLKDGENPLPYQPVDSVLLTRSSHVAYLYPQLFGQPMKSTWLDSYRSLVFQWVCGALSILGVKIKPNEQSKAIQTVMSFQHPQGGFGGGPGQIAHLTSTFACIAALAILLDGADQSFINETCARIDRKKMYEWMLSLKTPNGSFAMHQDGDIDVR</sequence>
<dbReference type="Gene3D" id="1.50.10.20">
    <property type="match status" value="1"/>
</dbReference>
<protein>
    <submittedName>
        <fullName evidence="11">Uncharacterized protein</fullName>
    </submittedName>
</protein>
<dbReference type="PANTHER" id="PTHR43731">
    <property type="entry name" value="RHOMBOID PROTEASE"/>
    <property type="match status" value="1"/>
</dbReference>
<name>A0A5B0RBC5_PUCGR</name>
<comment type="caution">
    <text evidence="11">The sequence shown here is derived from an EMBL/GenBank/DDBJ whole genome shotgun (WGS) entry which is preliminary data.</text>
</comment>
<dbReference type="GO" id="GO:0006465">
    <property type="term" value="P:signal peptide processing"/>
    <property type="evidence" value="ECO:0007669"/>
    <property type="project" value="TreeGrafter"/>
</dbReference>
<evidence type="ECO:0000259" key="9">
    <source>
        <dbReference type="Pfam" id="PF00432"/>
    </source>
</evidence>
<evidence type="ECO:0000313" key="11">
    <source>
        <dbReference type="EMBL" id="KAA1122353.1"/>
    </source>
</evidence>
<organism evidence="11 12">
    <name type="scientific">Puccinia graminis f. sp. tritici</name>
    <dbReference type="NCBI Taxonomy" id="56615"/>
    <lineage>
        <taxon>Eukaryota</taxon>
        <taxon>Fungi</taxon>
        <taxon>Dikarya</taxon>
        <taxon>Basidiomycota</taxon>
        <taxon>Pucciniomycotina</taxon>
        <taxon>Pucciniomycetes</taxon>
        <taxon>Pucciniales</taxon>
        <taxon>Pucciniaceae</taxon>
        <taxon>Puccinia</taxon>
    </lineage>
</organism>
<dbReference type="SUPFAM" id="SSF48239">
    <property type="entry name" value="Terpenoid cyclases/Protein prenyltransferases"/>
    <property type="match status" value="1"/>
</dbReference>
<feature type="domain" description="Prenyltransferase alpha-alpha toroid" evidence="9">
    <location>
        <begin position="448"/>
        <end position="584"/>
    </location>
</feature>
<dbReference type="InterPro" id="IPR022764">
    <property type="entry name" value="Peptidase_S54_rhomboid_dom"/>
</dbReference>
<dbReference type="InterPro" id="IPR050925">
    <property type="entry name" value="Rhomboid_protease_S54"/>
</dbReference>
<dbReference type="GO" id="GO:0016020">
    <property type="term" value="C:membrane"/>
    <property type="evidence" value="ECO:0007669"/>
    <property type="project" value="UniProtKB-SubCell"/>
</dbReference>
<keyword evidence="5" id="KW-0378">Hydrolase</keyword>
<accession>A0A5B0RBC5</accession>
<comment type="similarity">
    <text evidence="2">Belongs to the peptidase S54 family.</text>
</comment>
<evidence type="ECO:0000256" key="5">
    <source>
        <dbReference type="ARBA" id="ARBA00022801"/>
    </source>
</evidence>
<dbReference type="AlphaFoldDB" id="A0A5B0RBC5"/>
<evidence type="ECO:0000256" key="6">
    <source>
        <dbReference type="ARBA" id="ARBA00022989"/>
    </source>
</evidence>
<keyword evidence="6 8" id="KW-1133">Transmembrane helix</keyword>
<keyword evidence="7 8" id="KW-0472">Membrane</keyword>
<evidence type="ECO:0000313" key="12">
    <source>
        <dbReference type="Proteomes" id="UP000325313"/>
    </source>
</evidence>
<dbReference type="EMBL" id="VDEP01000236">
    <property type="protein sequence ID" value="KAA1122353.1"/>
    <property type="molecule type" value="Genomic_DNA"/>
</dbReference>
<evidence type="ECO:0000256" key="1">
    <source>
        <dbReference type="ARBA" id="ARBA00004141"/>
    </source>
</evidence>
<dbReference type="Pfam" id="PF01694">
    <property type="entry name" value="Rhomboid"/>
    <property type="match status" value="1"/>
</dbReference>
<feature type="transmembrane region" description="Helical" evidence="8">
    <location>
        <begin position="304"/>
        <end position="325"/>
    </location>
</feature>
<dbReference type="PANTHER" id="PTHR43731:SF14">
    <property type="entry name" value="PRESENILIN-ASSOCIATED RHOMBOID-LIKE PROTEIN, MITOCHONDRIAL"/>
    <property type="match status" value="1"/>
</dbReference>
<dbReference type="GO" id="GO:0004252">
    <property type="term" value="F:serine-type endopeptidase activity"/>
    <property type="evidence" value="ECO:0007669"/>
    <property type="project" value="InterPro"/>
</dbReference>
<reference evidence="11 12" key="1">
    <citation type="submission" date="2019-05" db="EMBL/GenBank/DDBJ databases">
        <title>Emergence of the Ug99 lineage of the wheat stem rust pathogen through somatic hybridization.</title>
        <authorList>
            <person name="Li F."/>
            <person name="Upadhyaya N.M."/>
            <person name="Sperschneider J."/>
            <person name="Matny O."/>
            <person name="Nguyen-Phuc H."/>
            <person name="Mago R."/>
            <person name="Raley C."/>
            <person name="Miller M.E."/>
            <person name="Silverstein K.A.T."/>
            <person name="Henningsen E."/>
            <person name="Hirsch C.D."/>
            <person name="Visser B."/>
            <person name="Pretorius Z.A."/>
            <person name="Steffenson B.J."/>
            <person name="Schwessinger B."/>
            <person name="Dodds P.N."/>
            <person name="Figueroa M."/>
        </authorList>
    </citation>
    <scope>NUCLEOTIDE SEQUENCE [LARGE SCALE GENOMIC DNA]</scope>
    <source>
        <strain evidence="11 12">Ug99</strain>
    </source>
</reference>
<dbReference type="Proteomes" id="UP000325313">
    <property type="component" value="Unassembled WGS sequence"/>
</dbReference>
<evidence type="ECO:0000256" key="3">
    <source>
        <dbReference type="ARBA" id="ARBA00022692"/>
    </source>
</evidence>
<evidence type="ECO:0000256" key="8">
    <source>
        <dbReference type="SAM" id="Phobius"/>
    </source>
</evidence>
<dbReference type="InterPro" id="IPR035952">
    <property type="entry name" value="Rhomboid-like_sf"/>
</dbReference>
<proteinExistence type="inferred from homology"/>
<gene>
    <name evidence="11" type="ORF">PGTUg99_037002</name>
</gene>
<keyword evidence="4" id="KW-0677">Repeat</keyword>
<evidence type="ECO:0000259" key="10">
    <source>
        <dbReference type="Pfam" id="PF01694"/>
    </source>
</evidence>